<gene>
    <name evidence="2" type="ORF">DSM104329_04374</name>
</gene>
<keyword evidence="3" id="KW-1185">Reference proteome</keyword>
<evidence type="ECO:0000256" key="1">
    <source>
        <dbReference type="SAM" id="MobiDB-lite"/>
    </source>
</evidence>
<sequence length="267" mass="28129">MLRPHAGEDPSHVLVLGTLGAQQRRFVRRRRARAVAPQPAPAAVPVTRATVIDAAALDSEAAAQRWLDGADHEAHVAAAIVTLNRVLQAHRIATADATPRDVGRAQALAVRVGYGAGEEVADGRHSAALELPPPSGDASGLVPGGRRSAALRPQERLAALLSGRDAALACEELALRARADLAAGRWREAALTLRVAVEAALSELDPWRDRGDLATRLIQLAAAREEVAAAAHRALEGGLDATEQEIVDRVLSWLEAALRARTASGIE</sequence>
<dbReference type="EMBL" id="CP087164">
    <property type="protein sequence ID" value="UGS37952.1"/>
    <property type="molecule type" value="Genomic_DNA"/>
</dbReference>
<accession>A0A9E6Y0J3</accession>
<dbReference type="Proteomes" id="UP001162834">
    <property type="component" value="Chromosome"/>
</dbReference>
<feature type="region of interest" description="Disordered" evidence="1">
    <location>
        <begin position="127"/>
        <end position="146"/>
    </location>
</feature>
<reference evidence="2" key="1">
    <citation type="journal article" date="2022" name="Int. J. Syst. Evol. Microbiol.">
        <title>Pseudomonas aegrilactucae sp. nov. and Pseudomonas morbosilactucae sp. nov., pathogens causing bacterial rot of lettuce in Japan.</title>
        <authorList>
            <person name="Sawada H."/>
            <person name="Fujikawa T."/>
            <person name="Satou M."/>
        </authorList>
    </citation>
    <scope>NUCLEOTIDE SEQUENCE</scope>
    <source>
        <strain evidence="2">0166_1</strain>
    </source>
</reference>
<dbReference type="KEGG" id="sbae:DSM104329_04374"/>
<proteinExistence type="predicted"/>
<dbReference type="RefSeq" id="WP_259311991.1">
    <property type="nucleotide sequence ID" value="NZ_CP087164.1"/>
</dbReference>
<evidence type="ECO:0000313" key="2">
    <source>
        <dbReference type="EMBL" id="UGS37952.1"/>
    </source>
</evidence>
<dbReference type="AlphaFoldDB" id="A0A9E6Y0J3"/>
<protein>
    <submittedName>
        <fullName evidence="2">Uncharacterized protein</fullName>
    </submittedName>
</protein>
<organism evidence="2 3">
    <name type="scientific">Capillimicrobium parvum</name>
    <dbReference type="NCBI Taxonomy" id="2884022"/>
    <lineage>
        <taxon>Bacteria</taxon>
        <taxon>Bacillati</taxon>
        <taxon>Actinomycetota</taxon>
        <taxon>Thermoleophilia</taxon>
        <taxon>Solirubrobacterales</taxon>
        <taxon>Capillimicrobiaceae</taxon>
        <taxon>Capillimicrobium</taxon>
    </lineage>
</organism>
<name>A0A9E6Y0J3_9ACTN</name>
<evidence type="ECO:0000313" key="3">
    <source>
        <dbReference type="Proteomes" id="UP001162834"/>
    </source>
</evidence>